<accession>A0A7X0MFH7</accession>
<dbReference type="EMBL" id="JACHBG010000026">
    <property type="protein sequence ID" value="MBB6488769.1"/>
    <property type="molecule type" value="Genomic_DNA"/>
</dbReference>
<feature type="transmembrane region" description="Helical" evidence="1">
    <location>
        <begin position="146"/>
        <end position="171"/>
    </location>
</feature>
<dbReference type="Proteomes" id="UP000565576">
    <property type="component" value="Unassembled WGS sequence"/>
</dbReference>
<organism evidence="2 3">
    <name type="scientific">Rhizobium lusitanum</name>
    <dbReference type="NCBI Taxonomy" id="293958"/>
    <lineage>
        <taxon>Bacteria</taxon>
        <taxon>Pseudomonadati</taxon>
        <taxon>Pseudomonadota</taxon>
        <taxon>Alphaproteobacteria</taxon>
        <taxon>Hyphomicrobiales</taxon>
        <taxon>Rhizobiaceae</taxon>
        <taxon>Rhizobium/Agrobacterium group</taxon>
        <taxon>Rhizobium</taxon>
    </lineage>
</organism>
<keyword evidence="1" id="KW-1133">Transmembrane helix</keyword>
<evidence type="ECO:0000313" key="3">
    <source>
        <dbReference type="Proteomes" id="UP000565576"/>
    </source>
</evidence>
<evidence type="ECO:0000256" key="1">
    <source>
        <dbReference type="SAM" id="Phobius"/>
    </source>
</evidence>
<dbReference type="AlphaFoldDB" id="A0A7X0MFH7"/>
<sequence>MVRDVSHENIRHELGLISISVDDLIKILESKGIQNVTAKTRSIEFESLDDIKTHKALLAGRPTIYLDEVWISFESGWSSVSPRHNAPNGASLAKSIYEDLINYKSALDKLAGLKIFKFPYLLIFVTYAFLGKWIEELIIVNQHAIYAIRAIFLLYFLMFLLGNIWMAYAVFFRKTVYHRPVEGFFRKNNDKIALAVITGLISGIIGIVIGKFGGSVVDKIVSLF</sequence>
<protein>
    <submittedName>
        <fullName evidence="2">Uncharacterized protein</fullName>
    </submittedName>
</protein>
<reference evidence="2 3" key="1">
    <citation type="submission" date="2020-08" db="EMBL/GenBank/DDBJ databases">
        <title>Genomic Encyclopedia of Type Strains, Phase IV (KMG-V): Genome sequencing to study the core and pangenomes of soil and plant-associated prokaryotes.</title>
        <authorList>
            <person name="Whitman W."/>
        </authorList>
    </citation>
    <scope>NUCLEOTIDE SEQUENCE [LARGE SCALE GENOMIC DNA]</scope>
    <source>
        <strain evidence="2 3">SEMIA 4060</strain>
    </source>
</reference>
<name>A0A7X0MFH7_9HYPH</name>
<dbReference type="RefSeq" id="WP_184710475.1">
    <property type="nucleotide sequence ID" value="NZ_JACHBG010000026.1"/>
</dbReference>
<keyword evidence="1" id="KW-0472">Membrane</keyword>
<feature type="transmembrane region" description="Helical" evidence="1">
    <location>
        <begin position="192"/>
        <end position="214"/>
    </location>
</feature>
<keyword evidence="1" id="KW-0812">Transmembrane</keyword>
<feature type="transmembrane region" description="Helical" evidence="1">
    <location>
        <begin position="115"/>
        <end position="134"/>
    </location>
</feature>
<proteinExistence type="predicted"/>
<gene>
    <name evidence="2" type="ORF">GGD46_006090</name>
</gene>
<evidence type="ECO:0000313" key="2">
    <source>
        <dbReference type="EMBL" id="MBB6488769.1"/>
    </source>
</evidence>
<comment type="caution">
    <text evidence="2">The sequence shown here is derived from an EMBL/GenBank/DDBJ whole genome shotgun (WGS) entry which is preliminary data.</text>
</comment>